<sequence length="221" mass="26028">MNDFELKKDKWLKEVAEQCHEFALKTDLDFYCFQTPIFYNPDLLIIGINPGNSGKYSNYLLENNIDRRKPESLHYSQNLLIEEAKEWSDGMTQVRRKFREIFFTDLLFSKLQNSVMTNMIYFNTQSTKELKNLNIEIEEYCIGKTLELIEILQPKNIIIFSSDTSLLKKIGIENIQQKGEYTKVGFLNKRNVVAIPHFSARGYNTEKIRNKIGEEMIKFLK</sequence>
<dbReference type="OrthoDB" id="1147671at2"/>
<reference evidence="1 2" key="1">
    <citation type="journal article" date="2006" name="Int. J. Syst. Evol. Microbiol.">
        <title>Chryseobacterium hispanicum sp. nov., isolated from the drinking water distribution system of Sevilla, Spain.</title>
        <authorList>
            <person name="Gallego V."/>
            <person name="Garcia M.T."/>
            <person name="Ventosa A."/>
        </authorList>
    </citation>
    <scope>NUCLEOTIDE SEQUENCE [LARGE SCALE GENOMIC DNA]</scope>
    <source>
        <strain evidence="1 2">KCTC 22104</strain>
    </source>
</reference>
<dbReference type="AlphaFoldDB" id="A0A3D9CVE7"/>
<dbReference type="RefSeq" id="WP_116035820.1">
    <property type="nucleotide sequence ID" value="NZ_JBHLVV010000041.1"/>
</dbReference>
<keyword evidence="2" id="KW-1185">Reference proteome</keyword>
<gene>
    <name evidence="1" type="ORF">DRF58_12235</name>
</gene>
<organism evidence="1 2">
    <name type="scientific">Epilithonimonas hispanica</name>
    <dbReference type="NCBI Taxonomy" id="358687"/>
    <lineage>
        <taxon>Bacteria</taxon>
        <taxon>Pseudomonadati</taxon>
        <taxon>Bacteroidota</taxon>
        <taxon>Flavobacteriia</taxon>
        <taxon>Flavobacteriales</taxon>
        <taxon>Weeksellaceae</taxon>
        <taxon>Chryseobacterium group</taxon>
        <taxon>Epilithonimonas</taxon>
    </lineage>
</organism>
<dbReference type="Proteomes" id="UP000256326">
    <property type="component" value="Unassembled WGS sequence"/>
</dbReference>
<name>A0A3D9CVE7_9FLAO</name>
<accession>A0A3D9CVE7</accession>
<evidence type="ECO:0008006" key="3">
    <source>
        <dbReference type="Google" id="ProtNLM"/>
    </source>
</evidence>
<dbReference type="Gene3D" id="3.40.470.10">
    <property type="entry name" value="Uracil-DNA glycosylase-like domain"/>
    <property type="match status" value="1"/>
</dbReference>
<protein>
    <recommendedName>
        <fullName evidence="3">Uracil DNA glycosylase superfamily protein</fullName>
    </recommendedName>
</protein>
<proteinExistence type="predicted"/>
<dbReference type="EMBL" id="QNUG01000026">
    <property type="protein sequence ID" value="REC69750.1"/>
    <property type="molecule type" value="Genomic_DNA"/>
</dbReference>
<evidence type="ECO:0000313" key="2">
    <source>
        <dbReference type="Proteomes" id="UP000256326"/>
    </source>
</evidence>
<evidence type="ECO:0000313" key="1">
    <source>
        <dbReference type="EMBL" id="REC69750.1"/>
    </source>
</evidence>
<comment type="caution">
    <text evidence="1">The sequence shown here is derived from an EMBL/GenBank/DDBJ whole genome shotgun (WGS) entry which is preliminary data.</text>
</comment>
<dbReference type="InterPro" id="IPR036895">
    <property type="entry name" value="Uracil-DNA_glycosylase-like_sf"/>
</dbReference>